<dbReference type="EMBL" id="CM018044">
    <property type="protein sequence ID" value="KAA8529686.1"/>
    <property type="molecule type" value="Genomic_DNA"/>
</dbReference>
<sequence length="115" mass="13244">MTGNPTTLHDVRKYDGEQHIQIADGGTLPITAFDVTALSFIHAYELRHRFYTEGKNENNAQSGTILHCFEHCNHRSILLKSHRLQHNNSKLIPFHGTFTVDRSPKNTLQYFIYCC</sequence>
<proteinExistence type="predicted"/>
<protein>
    <submittedName>
        <fullName evidence="1">Uncharacterized protein</fullName>
    </submittedName>
</protein>
<keyword evidence="2" id="KW-1185">Reference proteome</keyword>
<evidence type="ECO:0000313" key="1">
    <source>
        <dbReference type="EMBL" id="KAA8529686.1"/>
    </source>
</evidence>
<dbReference type="AlphaFoldDB" id="A0A5J5AJ08"/>
<name>A0A5J5AJ08_9ASTE</name>
<gene>
    <name evidence="1" type="ORF">F0562_034214</name>
</gene>
<evidence type="ECO:0000313" key="2">
    <source>
        <dbReference type="Proteomes" id="UP000325577"/>
    </source>
</evidence>
<reference evidence="1 2" key="1">
    <citation type="submission" date="2019-09" db="EMBL/GenBank/DDBJ databases">
        <title>A chromosome-level genome assembly of the Chinese tupelo Nyssa sinensis.</title>
        <authorList>
            <person name="Yang X."/>
            <person name="Kang M."/>
            <person name="Yang Y."/>
            <person name="Xiong H."/>
            <person name="Wang M."/>
            <person name="Zhang Z."/>
            <person name="Wang Z."/>
            <person name="Wu H."/>
            <person name="Ma T."/>
            <person name="Liu J."/>
            <person name="Xi Z."/>
        </authorList>
    </citation>
    <scope>NUCLEOTIDE SEQUENCE [LARGE SCALE GENOMIC DNA]</scope>
    <source>
        <strain evidence="1">J267</strain>
        <tissue evidence="1">Leaf</tissue>
    </source>
</reference>
<dbReference type="Proteomes" id="UP000325577">
    <property type="component" value="Linkage Group LG20"/>
</dbReference>
<organism evidence="1 2">
    <name type="scientific">Nyssa sinensis</name>
    <dbReference type="NCBI Taxonomy" id="561372"/>
    <lineage>
        <taxon>Eukaryota</taxon>
        <taxon>Viridiplantae</taxon>
        <taxon>Streptophyta</taxon>
        <taxon>Embryophyta</taxon>
        <taxon>Tracheophyta</taxon>
        <taxon>Spermatophyta</taxon>
        <taxon>Magnoliopsida</taxon>
        <taxon>eudicotyledons</taxon>
        <taxon>Gunneridae</taxon>
        <taxon>Pentapetalae</taxon>
        <taxon>asterids</taxon>
        <taxon>Cornales</taxon>
        <taxon>Nyssaceae</taxon>
        <taxon>Nyssa</taxon>
    </lineage>
</organism>
<accession>A0A5J5AJ08</accession>